<evidence type="ECO:0000256" key="2">
    <source>
        <dbReference type="ARBA" id="ARBA00022722"/>
    </source>
</evidence>
<evidence type="ECO:0000256" key="7">
    <source>
        <dbReference type="ARBA" id="ARBA00022839"/>
    </source>
</evidence>
<dbReference type="InterPro" id="IPR038726">
    <property type="entry name" value="PDDEXK_AddAB-type"/>
</dbReference>
<evidence type="ECO:0000256" key="3">
    <source>
        <dbReference type="ARBA" id="ARBA00022741"/>
    </source>
</evidence>
<evidence type="ECO:0000256" key="1">
    <source>
        <dbReference type="ARBA" id="ARBA00009922"/>
    </source>
</evidence>
<dbReference type="PROSITE" id="PS51198">
    <property type="entry name" value="UVRD_HELICASE_ATP_BIND"/>
    <property type="match status" value="1"/>
</dbReference>
<keyword evidence="10" id="KW-0234">DNA repair</keyword>
<evidence type="ECO:0000256" key="9">
    <source>
        <dbReference type="ARBA" id="ARBA00023125"/>
    </source>
</evidence>
<dbReference type="GO" id="GO:0033202">
    <property type="term" value="C:DNA helicase complex"/>
    <property type="evidence" value="ECO:0007669"/>
    <property type="project" value="TreeGrafter"/>
</dbReference>
<dbReference type="GO" id="GO:0000725">
    <property type="term" value="P:recombinational repair"/>
    <property type="evidence" value="ECO:0007669"/>
    <property type="project" value="TreeGrafter"/>
</dbReference>
<feature type="domain" description="UvrD-like helicase ATP-binding" evidence="16">
    <location>
        <begin position="21"/>
        <end position="303"/>
    </location>
</feature>
<evidence type="ECO:0000256" key="10">
    <source>
        <dbReference type="ARBA" id="ARBA00023204"/>
    </source>
</evidence>
<organism evidence="18 19">
    <name type="scientific">Corynebacterium lipophilum</name>
    <dbReference type="NCBI Taxonomy" id="2804918"/>
    <lineage>
        <taxon>Bacteria</taxon>
        <taxon>Bacillati</taxon>
        <taxon>Actinomycetota</taxon>
        <taxon>Actinomycetes</taxon>
        <taxon>Mycobacteriales</taxon>
        <taxon>Corynebacteriaceae</taxon>
        <taxon>Corynebacterium</taxon>
    </lineage>
</organism>
<dbReference type="EC" id="5.6.2.4" evidence="13"/>
<dbReference type="InterPro" id="IPR011604">
    <property type="entry name" value="PDDEXK-like_dom_sf"/>
</dbReference>
<dbReference type="GO" id="GO:0043138">
    <property type="term" value="F:3'-5' DNA helicase activity"/>
    <property type="evidence" value="ECO:0007669"/>
    <property type="project" value="UniProtKB-EC"/>
</dbReference>
<keyword evidence="5 15" id="KW-0378">Hydrolase</keyword>
<dbReference type="PROSITE" id="PS51217">
    <property type="entry name" value="UVRD_HELICASE_CTER"/>
    <property type="match status" value="1"/>
</dbReference>
<dbReference type="InterPro" id="IPR014017">
    <property type="entry name" value="DNA_helicase_UvrD-like_C"/>
</dbReference>
<evidence type="ECO:0000256" key="6">
    <source>
        <dbReference type="ARBA" id="ARBA00022806"/>
    </source>
</evidence>
<protein>
    <recommendedName>
        <fullName evidence="13">DNA 3'-5' helicase</fullName>
        <ecNumber evidence="13">5.6.2.4</ecNumber>
    </recommendedName>
</protein>
<evidence type="ECO:0000256" key="5">
    <source>
        <dbReference type="ARBA" id="ARBA00022801"/>
    </source>
</evidence>
<gene>
    <name evidence="18" type="ORF">JMN37_10230</name>
</gene>
<evidence type="ECO:0000256" key="14">
    <source>
        <dbReference type="ARBA" id="ARBA00048988"/>
    </source>
</evidence>
<dbReference type="GO" id="GO:0005524">
    <property type="term" value="F:ATP binding"/>
    <property type="evidence" value="ECO:0007669"/>
    <property type="project" value="UniProtKB-UniRule"/>
</dbReference>
<dbReference type="PANTHER" id="PTHR11070:SF59">
    <property type="entry name" value="DNA 3'-5' HELICASE"/>
    <property type="match status" value="1"/>
</dbReference>
<dbReference type="AlphaFoldDB" id="A0AAW5HYQ2"/>
<evidence type="ECO:0000256" key="15">
    <source>
        <dbReference type="PROSITE-ProRule" id="PRU00560"/>
    </source>
</evidence>
<evidence type="ECO:0000256" key="8">
    <source>
        <dbReference type="ARBA" id="ARBA00022840"/>
    </source>
</evidence>
<dbReference type="GO" id="GO:0003677">
    <property type="term" value="F:DNA binding"/>
    <property type="evidence" value="ECO:0007669"/>
    <property type="project" value="UniProtKB-KW"/>
</dbReference>
<comment type="caution">
    <text evidence="18">The sequence shown here is derived from an EMBL/GenBank/DDBJ whole genome shotgun (WGS) entry which is preliminary data.</text>
</comment>
<dbReference type="Gene3D" id="3.40.50.300">
    <property type="entry name" value="P-loop containing nucleotide triphosphate hydrolases"/>
    <property type="match status" value="2"/>
</dbReference>
<dbReference type="GO" id="GO:0005829">
    <property type="term" value="C:cytosol"/>
    <property type="evidence" value="ECO:0007669"/>
    <property type="project" value="TreeGrafter"/>
</dbReference>
<dbReference type="GO" id="GO:0004527">
    <property type="term" value="F:exonuclease activity"/>
    <property type="evidence" value="ECO:0007669"/>
    <property type="project" value="UniProtKB-KW"/>
</dbReference>
<evidence type="ECO:0000256" key="4">
    <source>
        <dbReference type="ARBA" id="ARBA00022763"/>
    </source>
</evidence>
<dbReference type="Gene3D" id="1.10.10.160">
    <property type="match status" value="1"/>
</dbReference>
<comment type="catalytic activity">
    <reaction evidence="14">
        <text>ATP + H2O = ADP + phosphate + H(+)</text>
        <dbReference type="Rhea" id="RHEA:13065"/>
        <dbReference type="ChEBI" id="CHEBI:15377"/>
        <dbReference type="ChEBI" id="CHEBI:15378"/>
        <dbReference type="ChEBI" id="CHEBI:30616"/>
        <dbReference type="ChEBI" id="CHEBI:43474"/>
        <dbReference type="ChEBI" id="CHEBI:456216"/>
        <dbReference type="EC" id="5.6.2.4"/>
    </reaction>
</comment>
<dbReference type="InterPro" id="IPR000212">
    <property type="entry name" value="DNA_helicase_UvrD/REP"/>
</dbReference>
<dbReference type="SUPFAM" id="SSF52540">
    <property type="entry name" value="P-loop containing nucleoside triphosphate hydrolases"/>
    <property type="match status" value="1"/>
</dbReference>
<dbReference type="Pfam" id="PF00580">
    <property type="entry name" value="UvrD-helicase"/>
    <property type="match status" value="1"/>
</dbReference>
<dbReference type="Proteomes" id="UP001205920">
    <property type="component" value="Unassembled WGS sequence"/>
</dbReference>
<dbReference type="Pfam" id="PF13361">
    <property type="entry name" value="UvrD_C"/>
    <property type="match status" value="1"/>
</dbReference>
<keyword evidence="8 15" id="KW-0067">ATP-binding</keyword>
<dbReference type="InterPro" id="IPR014016">
    <property type="entry name" value="UvrD-like_ATP-bd"/>
</dbReference>
<dbReference type="InterPro" id="IPR013986">
    <property type="entry name" value="DExx_box_DNA_helicase_dom_sf"/>
</dbReference>
<keyword evidence="11" id="KW-0413">Isomerase</keyword>
<accession>A0AAW5HYQ2</accession>
<keyword evidence="9" id="KW-0238">DNA-binding</keyword>
<comment type="catalytic activity">
    <reaction evidence="12">
        <text>Couples ATP hydrolysis with the unwinding of duplex DNA by translocating in the 3'-5' direction.</text>
        <dbReference type="EC" id="5.6.2.4"/>
    </reaction>
</comment>
<evidence type="ECO:0000259" key="16">
    <source>
        <dbReference type="PROSITE" id="PS51198"/>
    </source>
</evidence>
<dbReference type="EMBL" id="JAEUWV010000023">
    <property type="protein sequence ID" value="MCO6395339.1"/>
    <property type="molecule type" value="Genomic_DNA"/>
</dbReference>
<proteinExistence type="inferred from homology"/>
<keyword evidence="7" id="KW-0269">Exonuclease</keyword>
<dbReference type="Gene3D" id="1.10.486.10">
    <property type="entry name" value="PCRA, domain 4"/>
    <property type="match status" value="1"/>
</dbReference>
<comment type="similarity">
    <text evidence="1">Belongs to the helicase family. UvrD subfamily.</text>
</comment>
<sequence>MVGMNDQQSTTPRAFLVPREHQAHDRAWSQPLPTEGLWKVTGQAGSGVTSFLIDTFVASAKRQSDAEGVLFLTDSKESAARIRAEISERLADTDFVADGPMVRSVHSLAFAVLREQQEQLRLISGAEQDAVIRQLLQGHVEDGRGSWPAELRPALPMVGFARQLRDFLLRAIERGLDAEQLKVLGARYGQGIWSAAGDFLEEYQQVMALTGTVRYSASELIARALDVPLGRTWHTVIVDDAQHLSPAAAKFVQRLLQGATLGVVGGDLDQSVYQFRGASPEFFATLGGLEHTVIDLGQTRRAPEVSVALAQTPTAQLAAVADALRRAHLEEEVAFRDMAVIVRSSGMIEPFRRALLHAGVPVALNPTDVVLSEQRIVASLLLGLQSLYTPLTVEQWRDLLLGPIGGTDPVTLRRLLRGLRRWKPEARAEETLRDLVVSKAELPDFGEVLTDRELQMLHRIRQVLDAAREVYDADGSVEEVLWALWNATGLADHLTAVALRGGTTGSQADRDLDAVMALFDAAGDFTERKTQGGLELFVNSMLEQELPTGVRDRRAATPDAVALLTAHGAVGRQFSRVVVAGVQDLEWPSLGETGSIFGQQDLVDLVDHDVDPATPVSHLRERLEEERRLFHVALTRATERVLVTAVDQTDGEEVIEPSRFIEELCEETGISPQLVTLSAEDAVAGDDGAEATVVRVLSRDDFLGELRRTLADEEHSTEADRRQAARQIARLVEAGVPLADPEQWWTTTEPSTNEPVEGQRSLSPSRIEALLKCPMSSVLERTLGFDSSMPMVIGSIVHAYFEALGRGVPEEQARMHTLATYRAIVDAPAWQAEAQVRDFEAMLERTNKWWENRAKKFEVVGMEVPISVQVAEDVHIRGRADRLDKEESGSVHIVDLKTGSTMLSVDSAKECEQLMAYQLALSHGQLIGEGDDLRVVRSTDGQEGLDVGGAALVYSKHGTNAATTREQPRKEEEELEYFTELIAPLPGKTTGPQLEAQAGKHCDYCAVRALCPVQIEGTMIYNG</sequence>
<dbReference type="Gene3D" id="3.90.320.10">
    <property type="match status" value="1"/>
</dbReference>
<evidence type="ECO:0000313" key="19">
    <source>
        <dbReference type="Proteomes" id="UP001205920"/>
    </source>
</evidence>
<evidence type="ECO:0000313" key="18">
    <source>
        <dbReference type="EMBL" id="MCO6395339.1"/>
    </source>
</evidence>
<keyword evidence="2" id="KW-0540">Nuclease</keyword>
<keyword evidence="6 15" id="KW-0347">Helicase</keyword>
<keyword evidence="3 15" id="KW-0547">Nucleotide-binding</keyword>
<feature type="domain" description="UvrD-like helicase C-terminal" evidence="17">
    <location>
        <begin position="272"/>
        <end position="571"/>
    </location>
</feature>
<name>A0AAW5HYQ2_9CORY</name>
<keyword evidence="19" id="KW-1185">Reference proteome</keyword>
<reference evidence="18 19" key="1">
    <citation type="submission" date="2021-01" db="EMBL/GenBank/DDBJ databases">
        <title>Identification and Characterization of Corynebacterium sp.</title>
        <authorList>
            <person name="Luo Q."/>
            <person name="Qu P."/>
            <person name="Chen Q."/>
        </authorList>
    </citation>
    <scope>NUCLEOTIDE SEQUENCE [LARGE SCALE GENOMIC DNA]</scope>
    <source>
        <strain evidence="18 19">MC-18</strain>
    </source>
</reference>
<dbReference type="InterPro" id="IPR027417">
    <property type="entry name" value="P-loop_NTPase"/>
</dbReference>
<evidence type="ECO:0000256" key="11">
    <source>
        <dbReference type="ARBA" id="ARBA00023235"/>
    </source>
</evidence>
<keyword evidence="4" id="KW-0227">DNA damage</keyword>
<evidence type="ECO:0000256" key="12">
    <source>
        <dbReference type="ARBA" id="ARBA00034617"/>
    </source>
</evidence>
<dbReference type="PANTHER" id="PTHR11070">
    <property type="entry name" value="UVRD / RECB / PCRA DNA HELICASE FAMILY MEMBER"/>
    <property type="match status" value="1"/>
</dbReference>
<evidence type="ECO:0000256" key="13">
    <source>
        <dbReference type="ARBA" id="ARBA00034808"/>
    </source>
</evidence>
<evidence type="ECO:0000259" key="17">
    <source>
        <dbReference type="PROSITE" id="PS51217"/>
    </source>
</evidence>
<dbReference type="Pfam" id="PF12705">
    <property type="entry name" value="PDDEXK_1"/>
    <property type="match status" value="1"/>
</dbReference>
<feature type="binding site" evidence="15">
    <location>
        <begin position="42"/>
        <end position="49"/>
    </location>
    <ligand>
        <name>ATP</name>
        <dbReference type="ChEBI" id="CHEBI:30616"/>
    </ligand>
</feature>